<dbReference type="PROSITE" id="PS51257">
    <property type="entry name" value="PROKAR_LIPOPROTEIN"/>
    <property type="match status" value="1"/>
</dbReference>
<accession>A0A554VFW7</accession>
<protein>
    <recommendedName>
        <fullName evidence="1">DUF8213 domain-containing protein</fullName>
    </recommendedName>
</protein>
<evidence type="ECO:0000259" key="1">
    <source>
        <dbReference type="Pfam" id="PF26641"/>
    </source>
</evidence>
<sequence>MKNELKLVLLFVSLSLFFTSCDKSDDNQTPESIGLEIQDENVFTGKKDIDGHIISYKVESKEELTFNVEVTIDKNTLSASVAYGDETIDFDGNDVVLTHKQKEILLMLGEEISLFLFKDKSADNFTMAEYTLLRLLEYWAKSPSNYKYSKVKVKSPKNVMTDLKSRNEGVTCIRKNTVVTANYDDDRGDVNENILVNGDRCIGRCGSGCPGTFTIASAWTKDCLDHDRCGRVNGGSTNPFDRECGDEYFEAADDYLFGVIRGCRG</sequence>
<name>A0A554VFW7_9FLAO</name>
<evidence type="ECO:0000313" key="3">
    <source>
        <dbReference type="Proteomes" id="UP000318833"/>
    </source>
</evidence>
<proteinExistence type="predicted"/>
<dbReference type="Proteomes" id="UP000318833">
    <property type="component" value="Unassembled WGS sequence"/>
</dbReference>
<comment type="caution">
    <text evidence="2">The sequence shown here is derived from an EMBL/GenBank/DDBJ whole genome shotgun (WGS) entry which is preliminary data.</text>
</comment>
<reference evidence="2 3" key="1">
    <citation type="submission" date="2019-07" db="EMBL/GenBank/DDBJ databases">
        <title>The draft genome sequence of Aquimarina algiphila M91.</title>
        <authorList>
            <person name="Meng X."/>
        </authorList>
    </citation>
    <scope>NUCLEOTIDE SEQUENCE [LARGE SCALE GENOMIC DNA]</scope>
    <source>
        <strain evidence="2 3">M91</strain>
    </source>
</reference>
<keyword evidence="3" id="KW-1185">Reference proteome</keyword>
<evidence type="ECO:0000313" key="2">
    <source>
        <dbReference type="EMBL" id="TSE06238.1"/>
    </source>
</evidence>
<feature type="domain" description="DUF8213" evidence="1">
    <location>
        <begin position="169"/>
        <end position="264"/>
    </location>
</feature>
<dbReference type="EMBL" id="VLNR01000048">
    <property type="protein sequence ID" value="TSE06238.1"/>
    <property type="molecule type" value="Genomic_DNA"/>
</dbReference>
<gene>
    <name evidence="2" type="ORF">FOF46_20285</name>
</gene>
<organism evidence="2 3">
    <name type="scientific">Aquimarina algiphila</name>
    <dbReference type="NCBI Taxonomy" id="2047982"/>
    <lineage>
        <taxon>Bacteria</taxon>
        <taxon>Pseudomonadati</taxon>
        <taxon>Bacteroidota</taxon>
        <taxon>Flavobacteriia</taxon>
        <taxon>Flavobacteriales</taxon>
        <taxon>Flavobacteriaceae</taxon>
        <taxon>Aquimarina</taxon>
    </lineage>
</organism>
<dbReference type="RefSeq" id="WP_143917699.1">
    <property type="nucleotide sequence ID" value="NZ_CANLFO010000005.1"/>
</dbReference>
<dbReference type="AlphaFoldDB" id="A0A554VFW7"/>
<dbReference type="OrthoDB" id="1186121at2"/>
<dbReference type="Pfam" id="PF26641">
    <property type="entry name" value="DUF8213"/>
    <property type="match status" value="1"/>
</dbReference>
<dbReference type="InterPro" id="IPR058526">
    <property type="entry name" value="DUF8213"/>
</dbReference>